<keyword evidence="6" id="KW-0145">Chemotaxis</keyword>
<evidence type="ECO:0000256" key="3">
    <source>
        <dbReference type="ARBA" id="ARBA00020392"/>
    </source>
</evidence>
<dbReference type="AlphaFoldDB" id="A0A4P2VTM7"/>
<feature type="coiled-coil region" evidence="11">
    <location>
        <begin position="79"/>
        <end position="106"/>
    </location>
</feature>
<comment type="subcellular location">
    <subcellularLocation>
        <location evidence="1">Cell membrane</location>
        <topology evidence="1">Peripheral membrane protein</topology>
        <orientation evidence="1">Cytoplasmic side</orientation>
    </subcellularLocation>
</comment>
<dbReference type="InterPro" id="IPR053716">
    <property type="entry name" value="Flag_assembly_chemotaxis_eff"/>
</dbReference>
<keyword evidence="11" id="KW-0175">Coiled coil</keyword>
<evidence type="ECO:0000256" key="5">
    <source>
        <dbReference type="ARBA" id="ARBA00022475"/>
    </source>
</evidence>
<dbReference type="GO" id="GO:0005886">
    <property type="term" value="C:plasma membrane"/>
    <property type="evidence" value="ECO:0007669"/>
    <property type="project" value="UniProtKB-SubCell"/>
</dbReference>
<evidence type="ECO:0000256" key="10">
    <source>
        <dbReference type="ARBA" id="ARBA00023225"/>
    </source>
</evidence>
<dbReference type="Proteomes" id="UP000291236">
    <property type="component" value="Chromosome"/>
</dbReference>
<reference evidence="12 13" key="1">
    <citation type="submission" date="2018-12" db="EMBL/GenBank/DDBJ databases">
        <title>Rubrispira sanarue gen. nov., sp., nov., a member of the order Silvanigrellales, isolated from a brackish lake in Hamamatsu Japan.</title>
        <authorList>
            <person name="Maejima Y."/>
            <person name="Iino T."/>
            <person name="Muraguchi Y."/>
            <person name="Fukuda K."/>
            <person name="Nojiri H."/>
            <person name="Ohkuma M."/>
            <person name="Moriuchi R."/>
            <person name="Dohra H."/>
            <person name="Kimbara K."/>
            <person name="Shintani M."/>
        </authorList>
    </citation>
    <scope>NUCLEOTIDE SEQUENCE [LARGE SCALE GENOMIC DNA]</scope>
    <source>
        <strain evidence="12 13">RF1110005</strain>
    </source>
</reference>
<keyword evidence="7" id="KW-1005">Bacterial flagellum biogenesis</keyword>
<evidence type="ECO:0000256" key="2">
    <source>
        <dbReference type="ARBA" id="ARBA00010004"/>
    </source>
</evidence>
<evidence type="ECO:0000256" key="4">
    <source>
        <dbReference type="ARBA" id="ARBA00022448"/>
    </source>
</evidence>
<gene>
    <name evidence="12" type="ORF">JCM31447_11980</name>
</gene>
<dbReference type="OrthoDB" id="5295231at2"/>
<keyword evidence="8" id="KW-0653">Protein transport</keyword>
<dbReference type="EMBL" id="AP019368">
    <property type="protein sequence ID" value="BBH52755.1"/>
    <property type="molecule type" value="Genomic_DNA"/>
</dbReference>
<keyword evidence="5" id="KW-1003">Cell membrane</keyword>
<keyword evidence="9" id="KW-0472">Membrane</keyword>
<keyword evidence="10" id="KW-1006">Bacterial flagellum protein export</keyword>
<name>A0A4P2VTM7_FLUSA</name>
<proteinExistence type="inferred from homology"/>
<sequence>MNFRFSLQRILHLREQETHEAEMKVEYTKRVIDALKNMIYQERDLYFSERDELNICVKDSKIHKVTIYERSLNMRQGRIMELLDNLRSCQSDLEVYQQTLIQARRNQKIIEKLKEVKEKDFLKKEAYKEQTILDEVGNQKYLRNQFQEKGEE</sequence>
<dbReference type="Pfam" id="PF02050">
    <property type="entry name" value="FliJ"/>
    <property type="match status" value="1"/>
</dbReference>
<dbReference type="GO" id="GO:0006935">
    <property type="term" value="P:chemotaxis"/>
    <property type="evidence" value="ECO:0007669"/>
    <property type="project" value="UniProtKB-KW"/>
</dbReference>
<dbReference type="GO" id="GO:0044781">
    <property type="term" value="P:bacterial-type flagellum organization"/>
    <property type="evidence" value="ECO:0007669"/>
    <property type="project" value="UniProtKB-KW"/>
</dbReference>
<keyword evidence="13" id="KW-1185">Reference proteome</keyword>
<evidence type="ECO:0000256" key="8">
    <source>
        <dbReference type="ARBA" id="ARBA00022927"/>
    </source>
</evidence>
<dbReference type="Gene3D" id="1.10.287.1700">
    <property type="match status" value="1"/>
</dbReference>
<evidence type="ECO:0000256" key="11">
    <source>
        <dbReference type="SAM" id="Coils"/>
    </source>
</evidence>
<evidence type="ECO:0000256" key="7">
    <source>
        <dbReference type="ARBA" id="ARBA00022795"/>
    </source>
</evidence>
<comment type="similarity">
    <text evidence="2">Belongs to the FliJ family.</text>
</comment>
<dbReference type="NCBIfam" id="TIGR02473">
    <property type="entry name" value="flagell_FliJ"/>
    <property type="match status" value="1"/>
</dbReference>
<dbReference type="RefSeq" id="WP_130607505.1">
    <property type="nucleotide sequence ID" value="NZ_AP019368.1"/>
</dbReference>
<dbReference type="KEGG" id="sbf:JCM31447_11980"/>
<keyword evidence="4" id="KW-0813">Transport</keyword>
<evidence type="ECO:0000256" key="6">
    <source>
        <dbReference type="ARBA" id="ARBA00022500"/>
    </source>
</evidence>
<dbReference type="GO" id="GO:0071973">
    <property type="term" value="P:bacterial-type flagellum-dependent cell motility"/>
    <property type="evidence" value="ECO:0007669"/>
    <property type="project" value="InterPro"/>
</dbReference>
<accession>A0A4P2VTM7</accession>
<evidence type="ECO:0000256" key="9">
    <source>
        <dbReference type="ARBA" id="ARBA00023136"/>
    </source>
</evidence>
<dbReference type="GO" id="GO:0015031">
    <property type="term" value="P:protein transport"/>
    <property type="evidence" value="ECO:0007669"/>
    <property type="project" value="UniProtKB-KW"/>
</dbReference>
<organism evidence="12 13">
    <name type="scientific">Fluviispira sanaruensis</name>
    <dbReference type="NCBI Taxonomy" id="2493639"/>
    <lineage>
        <taxon>Bacteria</taxon>
        <taxon>Pseudomonadati</taxon>
        <taxon>Bdellovibrionota</taxon>
        <taxon>Oligoflexia</taxon>
        <taxon>Silvanigrellales</taxon>
        <taxon>Silvanigrellaceae</taxon>
        <taxon>Fluviispira</taxon>
    </lineage>
</organism>
<dbReference type="GO" id="GO:0009288">
    <property type="term" value="C:bacterial-type flagellum"/>
    <property type="evidence" value="ECO:0007669"/>
    <property type="project" value="InterPro"/>
</dbReference>
<evidence type="ECO:0000313" key="13">
    <source>
        <dbReference type="Proteomes" id="UP000291236"/>
    </source>
</evidence>
<protein>
    <recommendedName>
        <fullName evidence="3">Flagellar FliJ protein</fullName>
    </recommendedName>
</protein>
<evidence type="ECO:0000256" key="1">
    <source>
        <dbReference type="ARBA" id="ARBA00004413"/>
    </source>
</evidence>
<dbReference type="InterPro" id="IPR012823">
    <property type="entry name" value="Flagell_FliJ"/>
</dbReference>
<evidence type="ECO:0000313" key="12">
    <source>
        <dbReference type="EMBL" id="BBH52755.1"/>
    </source>
</evidence>